<dbReference type="Pfam" id="PF13561">
    <property type="entry name" value="adh_short_C2"/>
    <property type="match status" value="1"/>
</dbReference>
<evidence type="ECO:0000256" key="1">
    <source>
        <dbReference type="ARBA" id="ARBA00006484"/>
    </source>
</evidence>
<protein>
    <recommendedName>
        <fullName evidence="5">SDR family oxidoreductase</fullName>
    </recommendedName>
</protein>
<gene>
    <name evidence="3" type="ORF">A2074_02820</name>
</gene>
<accession>A0A1F2ULM0</accession>
<sequence>MKRKIVITGASSEIGLAIARKVAAPGDELLLQYRSRPQACEELSRQYPGSRAVKVDLTVPRELADFCALLDDTDMLINAAALTRTGLLPDLSPVDIGDMLAVNIRALTEICAAVIPSMCVKRAGVIVNISSVTASRAARGQSVYAGTKGYVESFSRGLAAEYSSRGVRVNCVAPGAIEAGTLKELLAYGEKEVKAAVTMGRLGTPADVAEAVNYLCGPGAGFVTGQVLHVDGGFRQGL</sequence>
<evidence type="ECO:0000313" key="4">
    <source>
        <dbReference type="Proteomes" id="UP000178086"/>
    </source>
</evidence>
<keyword evidence="2" id="KW-0560">Oxidoreductase</keyword>
<evidence type="ECO:0000313" key="3">
    <source>
        <dbReference type="EMBL" id="OFW33890.1"/>
    </source>
</evidence>
<proteinExistence type="inferred from homology"/>
<evidence type="ECO:0008006" key="5">
    <source>
        <dbReference type="Google" id="ProtNLM"/>
    </source>
</evidence>
<reference evidence="3 4" key="1">
    <citation type="journal article" date="2016" name="Nat. Commun.">
        <title>Thousands of microbial genomes shed light on interconnected biogeochemical processes in an aquifer system.</title>
        <authorList>
            <person name="Anantharaman K."/>
            <person name="Brown C.T."/>
            <person name="Hug L.A."/>
            <person name="Sharon I."/>
            <person name="Castelle C.J."/>
            <person name="Probst A.J."/>
            <person name="Thomas B.C."/>
            <person name="Singh A."/>
            <person name="Wilkins M.J."/>
            <person name="Karaoz U."/>
            <person name="Brodie E.L."/>
            <person name="Williams K.H."/>
            <person name="Hubbard S.S."/>
            <person name="Banfield J.F."/>
        </authorList>
    </citation>
    <scope>NUCLEOTIDE SEQUENCE [LARGE SCALE GENOMIC DNA]</scope>
</reference>
<dbReference type="InterPro" id="IPR051122">
    <property type="entry name" value="SDR_DHRS6-like"/>
</dbReference>
<dbReference type="InterPro" id="IPR002347">
    <property type="entry name" value="SDR_fam"/>
</dbReference>
<dbReference type="EMBL" id="MELI01000057">
    <property type="protein sequence ID" value="OFW33890.1"/>
    <property type="molecule type" value="Genomic_DNA"/>
</dbReference>
<dbReference type="CDD" id="cd05233">
    <property type="entry name" value="SDR_c"/>
    <property type="match status" value="1"/>
</dbReference>
<comment type="similarity">
    <text evidence="1">Belongs to the short-chain dehydrogenases/reductases (SDR) family.</text>
</comment>
<dbReference type="Proteomes" id="UP000178086">
    <property type="component" value="Unassembled WGS sequence"/>
</dbReference>
<dbReference type="PRINTS" id="PR00080">
    <property type="entry name" value="SDRFAMILY"/>
</dbReference>
<evidence type="ECO:0000256" key="2">
    <source>
        <dbReference type="ARBA" id="ARBA00023002"/>
    </source>
</evidence>
<dbReference type="PANTHER" id="PTHR43477:SF1">
    <property type="entry name" value="DIHYDROANTICAPSIN 7-DEHYDROGENASE"/>
    <property type="match status" value="1"/>
</dbReference>
<dbReference type="PANTHER" id="PTHR43477">
    <property type="entry name" value="DIHYDROANTICAPSIN 7-DEHYDROGENASE"/>
    <property type="match status" value="1"/>
</dbReference>
<dbReference type="Gene3D" id="3.40.50.720">
    <property type="entry name" value="NAD(P)-binding Rossmann-like Domain"/>
    <property type="match status" value="1"/>
</dbReference>
<organism evidence="3 4">
    <name type="scientific">Candidatus Aquicultor primus</name>
    <dbReference type="NCBI Taxonomy" id="1797195"/>
    <lineage>
        <taxon>Bacteria</taxon>
        <taxon>Bacillati</taxon>
        <taxon>Actinomycetota</taxon>
        <taxon>Candidatus Aquicultoria</taxon>
        <taxon>Candidatus Aquicultorales</taxon>
        <taxon>Candidatus Aquicultoraceae</taxon>
        <taxon>Candidatus Aquicultor</taxon>
    </lineage>
</organism>
<dbReference type="InterPro" id="IPR020904">
    <property type="entry name" value="Sc_DH/Rdtase_CS"/>
</dbReference>
<name>A0A1F2ULM0_9ACTN</name>
<dbReference type="GO" id="GO:0016491">
    <property type="term" value="F:oxidoreductase activity"/>
    <property type="evidence" value="ECO:0007669"/>
    <property type="project" value="UniProtKB-KW"/>
</dbReference>
<dbReference type="PRINTS" id="PR00081">
    <property type="entry name" value="GDHRDH"/>
</dbReference>
<dbReference type="PROSITE" id="PS00061">
    <property type="entry name" value="ADH_SHORT"/>
    <property type="match status" value="1"/>
</dbReference>
<comment type="caution">
    <text evidence="3">The sequence shown here is derived from an EMBL/GenBank/DDBJ whole genome shotgun (WGS) entry which is preliminary data.</text>
</comment>
<dbReference type="InterPro" id="IPR036291">
    <property type="entry name" value="NAD(P)-bd_dom_sf"/>
</dbReference>
<dbReference type="SUPFAM" id="SSF51735">
    <property type="entry name" value="NAD(P)-binding Rossmann-fold domains"/>
    <property type="match status" value="1"/>
</dbReference>
<dbReference type="AlphaFoldDB" id="A0A1F2ULM0"/>